<keyword evidence="8" id="KW-0560">Oxidoreductase</keyword>
<evidence type="ECO:0000256" key="10">
    <source>
        <dbReference type="ARBA" id="ARBA00023014"/>
    </source>
</evidence>
<evidence type="ECO:0000313" key="20">
    <source>
        <dbReference type="Proteomes" id="UP000051952"/>
    </source>
</evidence>
<keyword evidence="5" id="KW-0001">2Fe-2S</keyword>
<dbReference type="Proteomes" id="UP000051952">
    <property type="component" value="Unassembled WGS sequence"/>
</dbReference>
<dbReference type="GO" id="GO:0008203">
    <property type="term" value="P:cholesterol metabolic process"/>
    <property type="evidence" value="ECO:0007669"/>
    <property type="project" value="InterPro"/>
</dbReference>
<feature type="domain" description="Rieske" evidence="18">
    <location>
        <begin position="66"/>
        <end position="175"/>
    </location>
</feature>
<dbReference type="InterPro" id="IPR045605">
    <property type="entry name" value="KshA-like_C"/>
</dbReference>
<comment type="pathway">
    <text evidence="12">Steroid hormone biosynthesis; dafachronic acid biosynthesis.</text>
</comment>
<keyword evidence="9" id="KW-0408">Iron</keyword>
<dbReference type="EC" id="1.14.19.21" evidence="14"/>
<dbReference type="EMBL" id="CYKH01001464">
    <property type="protein sequence ID" value="CUG87202.1"/>
    <property type="molecule type" value="Genomic_DNA"/>
</dbReference>
<evidence type="ECO:0000256" key="14">
    <source>
        <dbReference type="ARBA" id="ARBA00026095"/>
    </source>
</evidence>
<keyword evidence="11 17" id="KW-0472">Membrane</keyword>
<dbReference type="SUPFAM" id="SSF50022">
    <property type="entry name" value="ISP domain"/>
    <property type="match status" value="1"/>
</dbReference>
<evidence type="ECO:0000256" key="4">
    <source>
        <dbReference type="ARBA" id="ARBA00022692"/>
    </source>
</evidence>
<evidence type="ECO:0000256" key="12">
    <source>
        <dbReference type="ARBA" id="ARBA00025712"/>
    </source>
</evidence>
<evidence type="ECO:0000256" key="2">
    <source>
        <dbReference type="ARBA" id="ARBA00004370"/>
    </source>
</evidence>
<dbReference type="PANTHER" id="PTHR21266">
    <property type="entry name" value="IRON-SULFUR DOMAIN CONTAINING PROTEIN"/>
    <property type="match status" value="1"/>
</dbReference>
<dbReference type="PANTHER" id="PTHR21266:SF32">
    <property type="entry name" value="CHOLESTEROL 7-DESATURASE NVD"/>
    <property type="match status" value="1"/>
</dbReference>
<accession>A0A0S4JAF8</accession>
<comment type="cofactor">
    <cofactor evidence="1">
        <name>Fe cation</name>
        <dbReference type="ChEBI" id="CHEBI:24875"/>
    </cofactor>
</comment>
<dbReference type="Pfam" id="PF19298">
    <property type="entry name" value="KshA_C"/>
    <property type="match status" value="2"/>
</dbReference>
<organism evidence="19 20">
    <name type="scientific">Bodo saltans</name>
    <name type="common">Flagellated protozoan</name>
    <dbReference type="NCBI Taxonomy" id="75058"/>
    <lineage>
        <taxon>Eukaryota</taxon>
        <taxon>Discoba</taxon>
        <taxon>Euglenozoa</taxon>
        <taxon>Kinetoplastea</taxon>
        <taxon>Metakinetoplastina</taxon>
        <taxon>Eubodonida</taxon>
        <taxon>Bodonidae</taxon>
        <taxon>Bodo</taxon>
    </lineage>
</organism>
<dbReference type="GO" id="GO:0051537">
    <property type="term" value="F:2 iron, 2 sulfur cluster binding"/>
    <property type="evidence" value="ECO:0007669"/>
    <property type="project" value="UniProtKB-KW"/>
</dbReference>
<evidence type="ECO:0000256" key="16">
    <source>
        <dbReference type="ARBA" id="ARBA00049548"/>
    </source>
</evidence>
<dbReference type="InterPro" id="IPR017941">
    <property type="entry name" value="Rieske_2Fe-2S"/>
</dbReference>
<evidence type="ECO:0000256" key="8">
    <source>
        <dbReference type="ARBA" id="ARBA00023002"/>
    </source>
</evidence>
<protein>
    <recommendedName>
        <fullName evidence="14">cholesterol 7-desaturase</fullName>
        <ecNumber evidence="14">1.14.19.21</ecNumber>
    </recommendedName>
</protein>
<keyword evidence="10" id="KW-0411">Iron-sulfur</keyword>
<keyword evidence="20" id="KW-1185">Reference proteome</keyword>
<dbReference type="OrthoDB" id="426882at2759"/>
<evidence type="ECO:0000259" key="18">
    <source>
        <dbReference type="PROSITE" id="PS51296"/>
    </source>
</evidence>
<evidence type="ECO:0000256" key="7">
    <source>
        <dbReference type="ARBA" id="ARBA00022989"/>
    </source>
</evidence>
<evidence type="ECO:0000256" key="13">
    <source>
        <dbReference type="ARBA" id="ARBA00025729"/>
    </source>
</evidence>
<evidence type="ECO:0000256" key="5">
    <source>
        <dbReference type="ARBA" id="ARBA00022714"/>
    </source>
</evidence>
<dbReference type="Pfam" id="PF00355">
    <property type="entry name" value="Rieske"/>
    <property type="match status" value="1"/>
</dbReference>
<evidence type="ECO:0000256" key="6">
    <source>
        <dbReference type="ARBA" id="ARBA00022723"/>
    </source>
</evidence>
<dbReference type="AlphaFoldDB" id="A0A0S4JAF8"/>
<evidence type="ECO:0000256" key="3">
    <source>
        <dbReference type="ARBA" id="ARBA00004972"/>
    </source>
</evidence>
<dbReference type="GO" id="GO:0046872">
    <property type="term" value="F:metal ion binding"/>
    <property type="evidence" value="ECO:0007669"/>
    <property type="project" value="UniProtKB-KW"/>
</dbReference>
<feature type="transmembrane region" description="Helical" evidence="17">
    <location>
        <begin position="6"/>
        <end position="23"/>
    </location>
</feature>
<evidence type="ECO:0000313" key="19">
    <source>
        <dbReference type="EMBL" id="CUG87202.1"/>
    </source>
</evidence>
<dbReference type="GO" id="GO:0170056">
    <property type="term" value="F:cholesterol 7-desaturase [NAD(P)H] activity"/>
    <property type="evidence" value="ECO:0007669"/>
    <property type="project" value="UniProtKB-EC"/>
</dbReference>
<proteinExistence type="inferred from homology"/>
<keyword evidence="6" id="KW-0479">Metal-binding</keyword>
<keyword evidence="7 17" id="KW-1133">Transmembrane helix</keyword>
<reference evidence="20" key="1">
    <citation type="submission" date="2015-09" db="EMBL/GenBank/DDBJ databases">
        <authorList>
            <consortium name="Pathogen Informatics"/>
        </authorList>
    </citation>
    <scope>NUCLEOTIDE SEQUENCE [LARGE SCALE GENOMIC DNA]</scope>
    <source>
        <strain evidence="20">Lake Konstanz</strain>
    </source>
</reference>
<dbReference type="SUPFAM" id="SSF55961">
    <property type="entry name" value="Bet v1-like"/>
    <property type="match status" value="1"/>
</dbReference>
<dbReference type="GO" id="GO:0005737">
    <property type="term" value="C:cytoplasm"/>
    <property type="evidence" value="ECO:0007669"/>
    <property type="project" value="TreeGrafter"/>
</dbReference>
<dbReference type="InterPro" id="IPR036922">
    <property type="entry name" value="Rieske_2Fe-2S_sf"/>
</dbReference>
<dbReference type="PROSITE" id="PS51296">
    <property type="entry name" value="RIESKE"/>
    <property type="match status" value="1"/>
</dbReference>
<comment type="catalytic activity">
    <reaction evidence="16">
        <text>cholesterol + NADPH + O2 + H(+) = 7-dehydrocholesterol + NADP(+) + 2 H2O</text>
        <dbReference type="Rhea" id="RHEA:45024"/>
        <dbReference type="ChEBI" id="CHEBI:15377"/>
        <dbReference type="ChEBI" id="CHEBI:15378"/>
        <dbReference type="ChEBI" id="CHEBI:15379"/>
        <dbReference type="ChEBI" id="CHEBI:16113"/>
        <dbReference type="ChEBI" id="CHEBI:17759"/>
        <dbReference type="ChEBI" id="CHEBI:57783"/>
        <dbReference type="ChEBI" id="CHEBI:58349"/>
        <dbReference type="EC" id="1.14.19.21"/>
    </reaction>
    <physiologicalReaction direction="left-to-right" evidence="16">
        <dbReference type="Rhea" id="RHEA:45025"/>
    </physiologicalReaction>
</comment>
<dbReference type="InterPro" id="IPR050584">
    <property type="entry name" value="Cholesterol_7-desaturase"/>
</dbReference>
<dbReference type="UniPathway" id="UPA01020"/>
<evidence type="ECO:0000256" key="17">
    <source>
        <dbReference type="SAM" id="Phobius"/>
    </source>
</evidence>
<gene>
    <name evidence="19" type="ORF">BSAL_09140</name>
</gene>
<dbReference type="GO" id="GO:0016020">
    <property type="term" value="C:membrane"/>
    <property type="evidence" value="ECO:0007669"/>
    <property type="project" value="UniProtKB-SubCell"/>
</dbReference>
<dbReference type="VEuPathDB" id="TriTrypDB:BSAL_09140"/>
<evidence type="ECO:0000256" key="9">
    <source>
        <dbReference type="ARBA" id="ARBA00023004"/>
    </source>
</evidence>
<comment type="similarity">
    <text evidence="13">Belongs to the cholesterol 7-desaturase family.</text>
</comment>
<dbReference type="Gene3D" id="2.102.10.10">
    <property type="entry name" value="Rieske [2Fe-2S] iron-sulphur domain"/>
    <property type="match status" value="1"/>
</dbReference>
<dbReference type="Gene3D" id="3.90.380.10">
    <property type="entry name" value="Naphthalene 1,2-dioxygenase Alpha Subunit, Chain A, domain 1"/>
    <property type="match status" value="1"/>
</dbReference>
<evidence type="ECO:0000256" key="1">
    <source>
        <dbReference type="ARBA" id="ARBA00001962"/>
    </source>
</evidence>
<comment type="pathway">
    <text evidence="3">Hormone biosynthesis.</text>
</comment>
<keyword evidence="4 17" id="KW-0812">Transmembrane</keyword>
<sequence>MILGDYNGLSIALLVFFVLYLIYTRCLFPRFNKPPGTFKGNFDHKHPDFIQRRLRKFPPPYPNGWYKLCDVTDLAHGNIVSVTCLGLDLVVFRGKNTQHEGAIGVLDAFCPHLGAHLGQGGTVDKGCIKCPFHGWRMNTDGKCESIPYLEPGCPVPQAAGTKVYTHCVYNGMVFLWFHAEGEDPTFELMKVPITSSWVRHGTACTTYDMHIVDMAENSADYFHFNYLHGPVEVPLLKSLIHMTYNTKVFFPDDEAKRHTIYFENYATTIVLKFLTVPYIQKTRVTFDGPGVVHFDIQTPLGHMWLIKTNLPRRPFDLYSEDAWFAEPRTPRWLVRLVTTIAKGALEQDREVWQNRLFTGKPFLVKGDGPFPQYRKWFDQFYSENSVKVAQERTALTW</sequence>
<comment type="catalytic activity">
    <reaction evidence="15">
        <text>cholesterol + NADH + O2 + H(+) = 7-dehydrocholesterol + NAD(+) + 2 H2O</text>
        <dbReference type="Rhea" id="RHEA:51644"/>
        <dbReference type="ChEBI" id="CHEBI:15377"/>
        <dbReference type="ChEBI" id="CHEBI:15378"/>
        <dbReference type="ChEBI" id="CHEBI:15379"/>
        <dbReference type="ChEBI" id="CHEBI:16113"/>
        <dbReference type="ChEBI" id="CHEBI:17759"/>
        <dbReference type="ChEBI" id="CHEBI:57540"/>
        <dbReference type="ChEBI" id="CHEBI:57945"/>
        <dbReference type="EC" id="1.14.19.21"/>
    </reaction>
    <physiologicalReaction direction="left-to-right" evidence="15">
        <dbReference type="Rhea" id="RHEA:51645"/>
    </physiologicalReaction>
</comment>
<name>A0A0S4JAF8_BODSA</name>
<dbReference type="CDD" id="cd03469">
    <property type="entry name" value="Rieske_RO_Alpha_N"/>
    <property type="match status" value="1"/>
</dbReference>
<evidence type="ECO:0000256" key="11">
    <source>
        <dbReference type="ARBA" id="ARBA00023136"/>
    </source>
</evidence>
<dbReference type="OMA" id="TYFGPAY"/>
<comment type="subcellular location">
    <subcellularLocation>
        <location evidence="2">Membrane</location>
    </subcellularLocation>
</comment>
<evidence type="ECO:0000256" key="15">
    <source>
        <dbReference type="ARBA" id="ARBA00047853"/>
    </source>
</evidence>